<keyword evidence="2" id="KW-1185">Reference proteome</keyword>
<comment type="caution">
    <text evidence="1">The sequence shown here is derived from an EMBL/GenBank/DDBJ whole genome shotgun (WGS) entry which is preliminary data.</text>
</comment>
<dbReference type="VEuPathDB" id="TriTrypDB:TRSC58_06708"/>
<accession>A0A422MWK2</accession>
<dbReference type="Proteomes" id="UP000283634">
    <property type="component" value="Unassembled WGS sequence"/>
</dbReference>
<proteinExistence type="predicted"/>
<dbReference type="GeneID" id="40333165"/>
<sequence>MTGCSLPPSGIGRVVRGLVQAGEVGAKKALWTISSTEILCARMHSWQSALGCYVFFFFCKRHLPIADKGTNLNTTITLGVLRSSANSEFNPARSQVHGEKSL</sequence>
<gene>
    <name evidence="1" type="ORF">TraAM80_09232</name>
</gene>
<dbReference type="EMBL" id="MKGL01000543">
    <property type="protein sequence ID" value="RNE97608.1"/>
    <property type="molecule type" value="Genomic_DNA"/>
</dbReference>
<evidence type="ECO:0000313" key="2">
    <source>
        <dbReference type="Proteomes" id="UP000283634"/>
    </source>
</evidence>
<organism evidence="1 2">
    <name type="scientific">Trypanosoma rangeli</name>
    <dbReference type="NCBI Taxonomy" id="5698"/>
    <lineage>
        <taxon>Eukaryota</taxon>
        <taxon>Discoba</taxon>
        <taxon>Euglenozoa</taxon>
        <taxon>Kinetoplastea</taxon>
        <taxon>Metakinetoplastina</taxon>
        <taxon>Trypanosomatida</taxon>
        <taxon>Trypanosomatidae</taxon>
        <taxon>Trypanosoma</taxon>
        <taxon>Herpetosoma</taxon>
    </lineage>
</organism>
<protein>
    <submittedName>
        <fullName evidence="1">Uncharacterized protein</fullName>
    </submittedName>
</protein>
<evidence type="ECO:0000313" key="1">
    <source>
        <dbReference type="EMBL" id="RNE97608.1"/>
    </source>
</evidence>
<dbReference type="RefSeq" id="XP_029234210.1">
    <property type="nucleotide sequence ID" value="XM_029385926.1"/>
</dbReference>
<dbReference type="AlphaFoldDB" id="A0A422MWK2"/>
<reference evidence="1 2" key="1">
    <citation type="journal article" date="2018" name="BMC Genomics">
        <title>Genomic comparison of Trypanosoma conorhini and Trypanosoma rangeli to Trypanosoma cruzi strains of high and low virulence.</title>
        <authorList>
            <person name="Bradwell K.R."/>
            <person name="Koparde V.N."/>
            <person name="Matveyev A.V."/>
            <person name="Serrano M.G."/>
            <person name="Alves J.M."/>
            <person name="Parikh H."/>
            <person name="Huang B."/>
            <person name="Lee V."/>
            <person name="Espinosa-Alvarez O."/>
            <person name="Ortiz P.A."/>
            <person name="Costa-Martins A.G."/>
            <person name="Teixeira M.M."/>
            <person name="Buck G.A."/>
        </authorList>
    </citation>
    <scope>NUCLEOTIDE SEQUENCE [LARGE SCALE GENOMIC DNA]</scope>
    <source>
        <strain evidence="1 2">AM80</strain>
    </source>
</reference>
<name>A0A422MWK2_TRYRA</name>